<protein>
    <submittedName>
        <fullName evidence="1">Uncharacterized protein</fullName>
    </submittedName>
</protein>
<dbReference type="Proteomes" id="UP000184330">
    <property type="component" value="Unassembled WGS sequence"/>
</dbReference>
<reference evidence="1 2" key="1">
    <citation type="submission" date="2016-03" db="EMBL/GenBank/DDBJ databases">
        <authorList>
            <person name="Ploux O."/>
        </authorList>
    </citation>
    <scope>NUCLEOTIDE SEQUENCE [LARGE SCALE GENOMIC DNA]</scope>
    <source>
        <strain evidence="1 2">UAMH 11012</strain>
    </source>
</reference>
<name>A0A1L7XAE3_9HELO</name>
<proteinExistence type="predicted"/>
<keyword evidence="2" id="KW-1185">Reference proteome</keyword>
<dbReference type="EMBL" id="FJOG01000019">
    <property type="protein sequence ID" value="CZR61989.1"/>
    <property type="molecule type" value="Genomic_DNA"/>
</dbReference>
<accession>A0A1L7XAE3</accession>
<dbReference type="AlphaFoldDB" id="A0A1L7XAE3"/>
<evidence type="ECO:0000313" key="1">
    <source>
        <dbReference type="EMBL" id="CZR61989.1"/>
    </source>
</evidence>
<organism evidence="1 2">
    <name type="scientific">Phialocephala subalpina</name>
    <dbReference type="NCBI Taxonomy" id="576137"/>
    <lineage>
        <taxon>Eukaryota</taxon>
        <taxon>Fungi</taxon>
        <taxon>Dikarya</taxon>
        <taxon>Ascomycota</taxon>
        <taxon>Pezizomycotina</taxon>
        <taxon>Leotiomycetes</taxon>
        <taxon>Helotiales</taxon>
        <taxon>Mollisiaceae</taxon>
        <taxon>Phialocephala</taxon>
        <taxon>Phialocephala fortinii species complex</taxon>
    </lineage>
</organism>
<dbReference type="OrthoDB" id="2772415at2759"/>
<sequence>MSPQINIVTVGKGGPKSKKVLAKLTKDLEKSYTLSHVAHCESKLSTVSCVEVVKHVLTALVVPPKILVVSPGIFDDEAEEVREIANRIVPEMKLVIVPGDLDLKDVGAKKETDLVEYLEGAG</sequence>
<gene>
    <name evidence="1" type="ORF">PAC_11886</name>
</gene>
<evidence type="ECO:0000313" key="2">
    <source>
        <dbReference type="Proteomes" id="UP000184330"/>
    </source>
</evidence>